<accession>A0A9P7TSS6</accession>
<dbReference type="Proteomes" id="UP000732380">
    <property type="component" value="Unassembled WGS sequence"/>
</dbReference>
<feature type="chain" id="PRO_5040220528" evidence="1">
    <location>
        <begin position="23"/>
        <end position="202"/>
    </location>
</feature>
<keyword evidence="1" id="KW-0732">Signal</keyword>
<reference evidence="2 3" key="1">
    <citation type="journal article" date="2020" name="bioRxiv">
        <title>Whole genome comparisons of ergot fungi reveals the divergence and evolution of species within the genus Claviceps are the result of varying mechanisms driving genome evolution and host range expansion.</title>
        <authorList>
            <person name="Wyka S.A."/>
            <person name="Mondo S.J."/>
            <person name="Liu M."/>
            <person name="Dettman J."/>
            <person name="Nalam V."/>
            <person name="Broders K.D."/>
        </authorList>
    </citation>
    <scope>NUCLEOTIDE SEQUENCE [LARGE SCALE GENOMIC DNA]</scope>
    <source>
        <strain evidence="2 3">LM576</strain>
    </source>
</reference>
<name>A0A9P7TSS6_9HYPO</name>
<evidence type="ECO:0000313" key="3">
    <source>
        <dbReference type="Proteomes" id="UP000732380"/>
    </source>
</evidence>
<dbReference type="AlphaFoldDB" id="A0A9P7TSS6"/>
<evidence type="ECO:0000256" key="1">
    <source>
        <dbReference type="SAM" id="SignalP"/>
    </source>
</evidence>
<keyword evidence="3" id="KW-1185">Reference proteome</keyword>
<sequence>MQFKSLSLGLMGLLSMGLMASGQPVGNEAANVATSPPTTKWSPNEPAWFAVTDSPEHAARDLVSRNDDWVWTSPHTRRAFVVGLGTELVSGAMWAFDMWVKEQDSLSLWRSAVTGSKNLQEANVHIPAVNTIKWDVNGGWTGKGAFQMTGYVGSAELVIEFVAEIFASASECYVVKMIQEPVAKLAGAAVDVTSWTFAVPNV</sequence>
<organism evidence="2 3">
    <name type="scientific">Claviceps humidiphila</name>
    <dbReference type="NCBI Taxonomy" id="1294629"/>
    <lineage>
        <taxon>Eukaryota</taxon>
        <taxon>Fungi</taxon>
        <taxon>Dikarya</taxon>
        <taxon>Ascomycota</taxon>
        <taxon>Pezizomycotina</taxon>
        <taxon>Sordariomycetes</taxon>
        <taxon>Hypocreomycetidae</taxon>
        <taxon>Hypocreales</taxon>
        <taxon>Clavicipitaceae</taxon>
        <taxon>Claviceps</taxon>
    </lineage>
</organism>
<protein>
    <submittedName>
        <fullName evidence="2">Uncharacterized protein</fullName>
    </submittedName>
</protein>
<gene>
    <name evidence="2" type="ORF">E4U13_004926</name>
</gene>
<feature type="signal peptide" evidence="1">
    <location>
        <begin position="1"/>
        <end position="22"/>
    </location>
</feature>
<evidence type="ECO:0000313" key="2">
    <source>
        <dbReference type="EMBL" id="KAG6111220.1"/>
    </source>
</evidence>
<dbReference type="EMBL" id="SRQM01000396">
    <property type="protein sequence ID" value="KAG6111220.1"/>
    <property type="molecule type" value="Genomic_DNA"/>
</dbReference>
<proteinExistence type="predicted"/>
<comment type="caution">
    <text evidence="2">The sequence shown here is derived from an EMBL/GenBank/DDBJ whole genome shotgun (WGS) entry which is preliminary data.</text>
</comment>